<reference evidence="2" key="1">
    <citation type="submission" date="2016-10" db="EMBL/GenBank/DDBJ databases">
        <authorList>
            <person name="de Groot N.N."/>
        </authorList>
    </citation>
    <scope>NUCLEOTIDE SEQUENCE [LARGE SCALE GENOMIC DNA]</scope>
    <source>
        <strain evidence="2">CGMCC 1.10697</strain>
    </source>
</reference>
<dbReference type="AlphaFoldDB" id="A0A1I0ZCD4"/>
<dbReference type="Proteomes" id="UP000233565">
    <property type="component" value="Unassembled WGS sequence"/>
</dbReference>
<evidence type="ECO:0000313" key="3">
    <source>
        <dbReference type="Proteomes" id="UP000199113"/>
    </source>
</evidence>
<proteinExistence type="predicted"/>
<dbReference type="OrthoDB" id="5521286at2"/>
<organism evidence="2 3">
    <name type="scientific">Nocardioides alpinus</name>
    <dbReference type="NCBI Taxonomy" id="748909"/>
    <lineage>
        <taxon>Bacteria</taxon>
        <taxon>Bacillati</taxon>
        <taxon>Actinomycetota</taxon>
        <taxon>Actinomycetes</taxon>
        <taxon>Propionibacteriales</taxon>
        <taxon>Nocardioidaceae</taxon>
        <taxon>Nocardioides</taxon>
    </lineage>
</organism>
<keyword evidence="4" id="KW-1185">Reference proteome</keyword>
<evidence type="ECO:0000313" key="4">
    <source>
        <dbReference type="Proteomes" id="UP000233565"/>
    </source>
</evidence>
<dbReference type="Proteomes" id="UP000199113">
    <property type="component" value="Unassembled WGS sequence"/>
</dbReference>
<name>A0A1I0ZCD4_9ACTN</name>
<dbReference type="RefSeq" id="WP_091198978.1">
    <property type="nucleotide sequence ID" value="NZ_FOKC01000005.1"/>
</dbReference>
<sequence length="370" mass="39386">MPRLSGSGFAARYDGSTTDDATQRWVATDESGWDGEQLIGRFDRFMTIGSVACDDEHGERVLQSLRRAANLGATGEVKFKHLRRNPGRLEALAETMVSTDLLGNRCMIYVVDKHFMAASKLVDLLIEEHTSSRGINLYAAGANIVMGRALTNEAASELGAEQHLDLLQNVVDFASMRNVGGGQVSVEELMACLYRARAACGAGFVADVLGLALRCETEAHDHLAHLDRLTREDTPAAAAAPMEPLVPSVAALIGCWVERLGPISVLADEQLTLTDEILDVFARLSAMSLNDGRNGWTRGPHSASVHRGSSDDHPSIQLADLVAGAGLAVARGEVDPTRGVPPTLRAAVLGALAPISLLPHDEPGQIVAST</sequence>
<dbReference type="EMBL" id="FOKC01000005">
    <property type="protein sequence ID" value="SFB22796.1"/>
    <property type="molecule type" value="Genomic_DNA"/>
</dbReference>
<evidence type="ECO:0000313" key="1">
    <source>
        <dbReference type="EMBL" id="PKH40720.1"/>
    </source>
</evidence>
<dbReference type="EMBL" id="PJBV01000017">
    <property type="protein sequence ID" value="PKH40720.1"/>
    <property type="molecule type" value="Genomic_DNA"/>
</dbReference>
<protein>
    <recommendedName>
        <fullName evidence="5">DUF3800 domain-containing protein</fullName>
    </recommendedName>
</protein>
<accession>A0A1I0ZCD4</accession>
<evidence type="ECO:0000313" key="2">
    <source>
        <dbReference type="EMBL" id="SFB22796.1"/>
    </source>
</evidence>
<evidence type="ECO:0008006" key="5">
    <source>
        <dbReference type="Google" id="ProtNLM"/>
    </source>
</evidence>
<reference evidence="1 4" key="2">
    <citation type="submission" date="2017-12" db="EMBL/GenBank/DDBJ databases">
        <title>Pharmacopeia of the Arctic Ocean.</title>
        <authorList>
            <person name="Collins E."/>
            <person name="Ducluzeau A.-L."/>
        </authorList>
    </citation>
    <scope>NUCLEOTIDE SEQUENCE [LARGE SCALE GENOMIC DNA]</scope>
    <source>
        <strain evidence="1 4">DSM 23325</strain>
    </source>
</reference>
<gene>
    <name evidence="1" type="ORF">CXG46_12085</name>
    <name evidence="2" type="ORF">SAMN05192575_105185</name>
</gene>